<dbReference type="EMBL" id="VIIS01001186">
    <property type="protein sequence ID" value="KAF0301186.1"/>
    <property type="molecule type" value="Genomic_DNA"/>
</dbReference>
<dbReference type="InterPro" id="IPR015422">
    <property type="entry name" value="PyrdxlP-dep_Trfase_small"/>
</dbReference>
<organism evidence="2 3">
    <name type="scientific">Amphibalanus amphitrite</name>
    <name type="common">Striped barnacle</name>
    <name type="synonym">Balanus amphitrite</name>
    <dbReference type="NCBI Taxonomy" id="1232801"/>
    <lineage>
        <taxon>Eukaryota</taxon>
        <taxon>Metazoa</taxon>
        <taxon>Ecdysozoa</taxon>
        <taxon>Arthropoda</taxon>
        <taxon>Crustacea</taxon>
        <taxon>Multicrustacea</taxon>
        <taxon>Cirripedia</taxon>
        <taxon>Thoracica</taxon>
        <taxon>Thoracicalcarea</taxon>
        <taxon>Balanomorpha</taxon>
        <taxon>Balanoidea</taxon>
        <taxon>Balanidae</taxon>
        <taxon>Amphibalaninae</taxon>
        <taxon>Amphibalanus</taxon>
    </lineage>
</organism>
<protein>
    <submittedName>
        <fullName evidence="2">Ethanolamine-phosphate phospho-lyase</fullName>
    </submittedName>
</protein>
<dbReference type="Gene3D" id="3.40.640.10">
    <property type="entry name" value="Type I PLP-dependent aspartate aminotransferase-like (Major domain)"/>
    <property type="match status" value="1"/>
</dbReference>
<comment type="similarity">
    <text evidence="1">Belongs to the class-III pyridoxal-phosphate-dependent aminotransferase family.</text>
</comment>
<keyword evidence="2" id="KW-0456">Lyase</keyword>
<dbReference type="PANTHER" id="PTHR45688:SF13">
    <property type="entry name" value="ALANINE--GLYOXYLATE AMINOTRANSFERASE 2-LIKE"/>
    <property type="match status" value="1"/>
</dbReference>
<evidence type="ECO:0000313" key="2">
    <source>
        <dbReference type="EMBL" id="KAF0301186.1"/>
    </source>
</evidence>
<evidence type="ECO:0000313" key="3">
    <source>
        <dbReference type="Proteomes" id="UP000440578"/>
    </source>
</evidence>
<comment type="caution">
    <text evidence="2">The sequence shown here is derived from an EMBL/GenBank/DDBJ whole genome shotgun (WGS) entry which is preliminary data.</text>
</comment>
<dbReference type="PANTHER" id="PTHR45688">
    <property type="match status" value="1"/>
</dbReference>
<dbReference type="OrthoDB" id="10261433at2759"/>
<dbReference type="AlphaFoldDB" id="A0A6A4W1Q7"/>
<dbReference type="Gene3D" id="3.90.1150.10">
    <property type="entry name" value="Aspartate Aminotransferase, domain 1"/>
    <property type="match status" value="1"/>
</dbReference>
<accession>A0A6A4W1Q7</accession>
<evidence type="ECO:0000256" key="1">
    <source>
        <dbReference type="ARBA" id="ARBA00008954"/>
    </source>
</evidence>
<dbReference type="InterPro" id="IPR015421">
    <property type="entry name" value="PyrdxlP-dep_Trfase_major"/>
</dbReference>
<keyword evidence="3" id="KW-1185">Reference proteome</keyword>
<proteinExistence type="inferred from homology"/>
<name>A0A6A4W1Q7_AMPAM</name>
<dbReference type="GO" id="GO:0016829">
    <property type="term" value="F:lyase activity"/>
    <property type="evidence" value="ECO:0007669"/>
    <property type="project" value="UniProtKB-KW"/>
</dbReference>
<dbReference type="GO" id="GO:0005739">
    <property type="term" value="C:mitochondrion"/>
    <property type="evidence" value="ECO:0007669"/>
    <property type="project" value="TreeGrafter"/>
</dbReference>
<gene>
    <name evidence="2" type="primary">ETNPPL_1</name>
    <name evidence="2" type="ORF">FJT64_026461</name>
</gene>
<dbReference type="SUPFAM" id="SSF53383">
    <property type="entry name" value="PLP-dependent transferases"/>
    <property type="match status" value="1"/>
</dbReference>
<dbReference type="Proteomes" id="UP000440578">
    <property type="component" value="Unassembled WGS sequence"/>
</dbReference>
<dbReference type="InterPro" id="IPR015424">
    <property type="entry name" value="PyrdxlP-dep_Trfase"/>
</dbReference>
<sequence>MTVPGIVIPPPGWLRKIHDYMHSLGALVISDEMCTALGRNGKSFWGFQGENGDPDFICCGKPIGDVRGEGLLIGVDIVTVSDRKPDRQACQCVVYRLKEEERIIAASEGEHLNVLYITPPLCFSEENARSLVAALDRVLTYMEENGTDINFSSLGASLLEPETEPVDLATYEDVD</sequence>
<reference evidence="2 3" key="1">
    <citation type="submission" date="2019-07" db="EMBL/GenBank/DDBJ databases">
        <title>Draft genome assembly of a fouling barnacle, Amphibalanus amphitrite (Darwin, 1854): The first reference genome for Thecostraca.</title>
        <authorList>
            <person name="Kim W."/>
        </authorList>
    </citation>
    <scope>NUCLEOTIDE SEQUENCE [LARGE SCALE GENOMIC DNA]</scope>
    <source>
        <strain evidence="2">SNU_AA5</strain>
        <tissue evidence="2">Soma without cirri and trophi</tissue>
    </source>
</reference>